<evidence type="ECO:0000313" key="1">
    <source>
        <dbReference type="EMBL" id="WUV49931.1"/>
    </source>
</evidence>
<keyword evidence="2" id="KW-1185">Reference proteome</keyword>
<dbReference type="RefSeq" id="WP_329414625.1">
    <property type="nucleotide sequence ID" value="NZ_CP109441.1"/>
</dbReference>
<protein>
    <submittedName>
        <fullName evidence="1">Uncharacterized protein</fullName>
    </submittedName>
</protein>
<dbReference type="EMBL" id="CP109441">
    <property type="protein sequence ID" value="WUV49931.1"/>
    <property type="molecule type" value="Genomic_DNA"/>
</dbReference>
<name>A0ABZ1Z6D0_9NOCA</name>
<evidence type="ECO:0000313" key="2">
    <source>
        <dbReference type="Proteomes" id="UP001432062"/>
    </source>
</evidence>
<sequence>MATRRHNRGHRRRHRVSRELTLRDGALITGGRYLTGRELRTAAPRLLALRLIADA</sequence>
<accession>A0ABZ1Z6D0</accession>
<dbReference type="Proteomes" id="UP001432062">
    <property type="component" value="Chromosome"/>
</dbReference>
<proteinExistence type="predicted"/>
<organism evidence="1 2">
    <name type="scientific">Nocardia vinacea</name>
    <dbReference type="NCBI Taxonomy" id="96468"/>
    <lineage>
        <taxon>Bacteria</taxon>
        <taxon>Bacillati</taxon>
        <taxon>Actinomycetota</taxon>
        <taxon>Actinomycetes</taxon>
        <taxon>Mycobacteriales</taxon>
        <taxon>Nocardiaceae</taxon>
        <taxon>Nocardia</taxon>
    </lineage>
</organism>
<reference evidence="1" key="1">
    <citation type="submission" date="2022-10" db="EMBL/GenBank/DDBJ databases">
        <title>The complete genomes of actinobacterial strains from the NBC collection.</title>
        <authorList>
            <person name="Joergensen T.S."/>
            <person name="Alvarez Arevalo M."/>
            <person name="Sterndorff E.B."/>
            <person name="Faurdal D."/>
            <person name="Vuksanovic O."/>
            <person name="Mourched A.-S."/>
            <person name="Charusanti P."/>
            <person name="Shaw S."/>
            <person name="Blin K."/>
            <person name="Weber T."/>
        </authorList>
    </citation>
    <scope>NUCLEOTIDE SEQUENCE</scope>
    <source>
        <strain evidence="1">NBC_01482</strain>
    </source>
</reference>
<gene>
    <name evidence="1" type="ORF">OG563_18095</name>
</gene>